<dbReference type="InterPro" id="IPR015947">
    <property type="entry name" value="PUA-like_sf"/>
</dbReference>
<evidence type="ECO:0000313" key="2">
    <source>
        <dbReference type="EMBL" id="AFH95909.1"/>
    </source>
</evidence>
<dbReference type="HOGENOM" id="CLU_135561_1_0_6"/>
<name>A0A140NR02_PROSM</name>
<reference evidence="3" key="2">
    <citation type="submission" date="2012-04" db="EMBL/GenBank/DDBJ databases">
        <title>Complete genome sequence of Providencia stuartii clinical isolate MRSN 2154.</title>
        <authorList>
            <person name="Clifford R.J."/>
            <person name="Hang J."/>
            <person name="Riley M.C."/>
            <person name="Onmus-Leone F."/>
            <person name="Kuschner R.A."/>
            <person name="Lesho E.P."/>
            <person name="Waterman P.E."/>
        </authorList>
    </citation>
    <scope>NUCLEOTIDE SEQUENCE [LARGE SCALE GENOMIC DNA]</scope>
    <source>
        <strain evidence="3">MRSN 2154</strain>
    </source>
</reference>
<organism evidence="2 3">
    <name type="scientific">Providencia stuartii (strain MRSN 2154)</name>
    <dbReference type="NCBI Taxonomy" id="1157951"/>
    <lineage>
        <taxon>Bacteria</taxon>
        <taxon>Pseudomonadati</taxon>
        <taxon>Pseudomonadota</taxon>
        <taxon>Gammaproteobacteria</taxon>
        <taxon>Enterobacterales</taxon>
        <taxon>Morganellaceae</taxon>
        <taxon>Providencia</taxon>
    </lineage>
</organism>
<dbReference type="Gene3D" id="2.30.130.30">
    <property type="entry name" value="Hypothetical protein"/>
    <property type="match status" value="1"/>
</dbReference>
<dbReference type="Proteomes" id="UP000005012">
    <property type="component" value="Chromosome"/>
</dbReference>
<dbReference type="EMBL" id="CP003488">
    <property type="protein sequence ID" value="AFH95909.1"/>
    <property type="molecule type" value="Genomic_DNA"/>
</dbReference>
<feature type="domain" description="ASCH" evidence="1">
    <location>
        <begin position="5"/>
        <end position="99"/>
    </location>
</feature>
<dbReference type="InterPro" id="IPR007374">
    <property type="entry name" value="ASCH_domain"/>
</dbReference>
<dbReference type="KEGG" id="psi:S70_20635"/>
<gene>
    <name evidence="2" type="ordered locus">S70_20635</name>
</gene>
<evidence type="ECO:0000259" key="1">
    <source>
        <dbReference type="SMART" id="SM01022"/>
    </source>
</evidence>
<proteinExistence type="predicted"/>
<accession>A0A140NR02</accession>
<dbReference type="Pfam" id="PF04266">
    <property type="entry name" value="ASCH"/>
    <property type="match status" value="1"/>
</dbReference>
<sequence>MKVLLSIKPEFAELILSGEKKFEFRKVLFKNQDVKVVVIYASHPVGRIIGEFEIDEIISSSPIDVWKKTEKFAGISKTFFEKYFHEKVTAFAIKVKNPKRYKDPMLISDLLPGTKMPPQSFRYI</sequence>
<evidence type="ECO:0000313" key="3">
    <source>
        <dbReference type="Proteomes" id="UP000005012"/>
    </source>
</evidence>
<dbReference type="AlphaFoldDB" id="A0A140NR02"/>
<reference evidence="2 3" key="1">
    <citation type="journal article" date="2012" name="J. Bacteriol.">
        <title>Complete Genome Sequence of Providencia stuartii Clinical Isolate MRSN 2154.</title>
        <authorList>
            <person name="Clifford R.J."/>
            <person name="Hang J."/>
            <person name="Riley M.C."/>
            <person name="Onmus-Leone F."/>
            <person name="Kuschner R.A."/>
            <person name="Lesho E.P."/>
            <person name="Waterman P.E."/>
        </authorList>
    </citation>
    <scope>NUCLEOTIDE SEQUENCE [LARGE SCALE GENOMIC DNA]</scope>
    <source>
        <strain evidence="2 3">MRSN 2154</strain>
    </source>
</reference>
<dbReference type="RefSeq" id="WP_014658327.1">
    <property type="nucleotide sequence ID" value="NC_017731.1"/>
</dbReference>
<dbReference type="GeneID" id="93519359"/>
<dbReference type="SUPFAM" id="SSF88697">
    <property type="entry name" value="PUA domain-like"/>
    <property type="match status" value="1"/>
</dbReference>
<dbReference type="SMART" id="SM01022">
    <property type="entry name" value="ASCH"/>
    <property type="match status" value="1"/>
</dbReference>
<protein>
    <submittedName>
        <fullName evidence="2">Bacteriophage protein</fullName>
    </submittedName>
</protein>
<dbReference type="OrthoDB" id="9800495at2"/>